<dbReference type="PANTHER" id="PTHR42993:SF1">
    <property type="entry name" value="MAOC-LIKE DEHYDRATASE DOMAIN-CONTAINING PROTEIN"/>
    <property type="match status" value="1"/>
</dbReference>
<protein>
    <submittedName>
        <fullName evidence="3">MaoC family dehydratase</fullName>
    </submittedName>
</protein>
<dbReference type="InterPro" id="IPR039375">
    <property type="entry name" value="NodN-like"/>
</dbReference>
<dbReference type="Proteomes" id="UP001501676">
    <property type="component" value="Unassembled WGS sequence"/>
</dbReference>
<proteinExistence type="inferred from homology"/>
<dbReference type="SUPFAM" id="SSF54637">
    <property type="entry name" value="Thioesterase/thiol ester dehydrase-isomerase"/>
    <property type="match status" value="1"/>
</dbReference>
<evidence type="ECO:0000313" key="4">
    <source>
        <dbReference type="Proteomes" id="UP001501676"/>
    </source>
</evidence>
<organism evidence="3 4">
    <name type="scientific">Cryptosporangium minutisporangium</name>
    <dbReference type="NCBI Taxonomy" id="113569"/>
    <lineage>
        <taxon>Bacteria</taxon>
        <taxon>Bacillati</taxon>
        <taxon>Actinomycetota</taxon>
        <taxon>Actinomycetes</taxon>
        <taxon>Cryptosporangiales</taxon>
        <taxon>Cryptosporangiaceae</taxon>
        <taxon>Cryptosporangium</taxon>
    </lineage>
</organism>
<dbReference type="RefSeq" id="WP_345726280.1">
    <property type="nucleotide sequence ID" value="NZ_BAAAYN010000003.1"/>
</dbReference>
<dbReference type="InterPro" id="IPR002539">
    <property type="entry name" value="MaoC-like_dom"/>
</dbReference>
<accession>A0ABP6SQR9</accession>
<keyword evidence="4" id="KW-1185">Reference proteome</keyword>
<dbReference type="InterPro" id="IPR029069">
    <property type="entry name" value="HotDog_dom_sf"/>
</dbReference>
<evidence type="ECO:0000256" key="1">
    <source>
        <dbReference type="ARBA" id="ARBA00005254"/>
    </source>
</evidence>
<reference evidence="4" key="1">
    <citation type="journal article" date="2019" name="Int. J. Syst. Evol. Microbiol.">
        <title>The Global Catalogue of Microorganisms (GCM) 10K type strain sequencing project: providing services to taxonomists for standard genome sequencing and annotation.</title>
        <authorList>
            <consortium name="The Broad Institute Genomics Platform"/>
            <consortium name="The Broad Institute Genome Sequencing Center for Infectious Disease"/>
            <person name="Wu L."/>
            <person name="Ma J."/>
        </authorList>
    </citation>
    <scope>NUCLEOTIDE SEQUENCE [LARGE SCALE GENOMIC DNA]</scope>
    <source>
        <strain evidence="4">JCM 9458</strain>
    </source>
</reference>
<name>A0ABP6SQR9_9ACTN</name>
<dbReference type="CDD" id="cd03450">
    <property type="entry name" value="NodN"/>
    <property type="match status" value="1"/>
</dbReference>
<dbReference type="EMBL" id="BAAAYN010000003">
    <property type="protein sequence ID" value="GAA3382561.1"/>
    <property type="molecule type" value="Genomic_DNA"/>
</dbReference>
<comment type="similarity">
    <text evidence="1">Belongs to the enoyl-CoA hydratase/isomerase family.</text>
</comment>
<comment type="caution">
    <text evidence="3">The sequence shown here is derived from an EMBL/GenBank/DDBJ whole genome shotgun (WGS) entry which is preliminary data.</text>
</comment>
<sequence>MRVFTSPDQLEQAVGADLGTSDWLLITQERIDRFADATDDHQWIHVDPVRAQAGPFGAPIAHGYLTAALLPALMRQIFRVEARMAVNYGLNKLRFPAPVRVGSSVRAAVRLVEVTKVAEAVQVVSTATVEIQGEPKPAVVAETVGRFYL</sequence>
<gene>
    <name evidence="3" type="ORF">GCM10020369_04910</name>
</gene>
<dbReference type="Pfam" id="PF01575">
    <property type="entry name" value="MaoC_dehydratas"/>
    <property type="match status" value="1"/>
</dbReference>
<evidence type="ECO:0000259" key="2">
    <source>
        <dbReference type="Pfam" id="PF01575"/>
    </source>
</evidence>
<dbReference type="PANTHER" id="PTHR42993">
    <property type="entry name" value="MAOC-LIKE DEHYDRATASE DOMAIN-CONTAINING PROTEIN"/>
    <property type="match status" value="1"/>
</dbReference>
<feature type="domain" description="MaoC-like" evidence="2">
    <location>
        <begin position="11"/>
        <end position="128"/>
    </location>
</feature>
<evidence type="ECO:0000313" key="3">
    <source>
        <dbReference type="EMBL" id="GAA3382561.1"/>
    </source>
</evidence>
<dbReference type="Gene3D" id="3.10.129.10">
    <property type="entry name" value="Hotdog Thioesterase"/>
    <property type="match status" value="1"/>
</dbReference>